<dbReference type="InterPro" id="IPR009486">
    <property type="entry name" value="Pur_nuclsid_perm"/>
</dbReference>
<feature type="compositionally biased region" description="Basic and acidic residues" evidence="1">
    <location>
        <begin position="396"/>
        <end position="411"/>
    </location>
</feature>
<evidence type="ECO:0000256" key="1">
    <source>
        <dbReference type="SAM" id="MobiDB-lite"/>
    </source>
</evidence>
<dbReference type="OrthoDB" id="2331083at2759"/>
<dbReference type="AlphaFoldDB" id="A0A2H4S5F7"/>
<feature type="region of interest" description="Disordered" evidence="1">
    <location>
        <begin position="352"/>
        <end position="411"/>
    </location>
</feature>
<proteinExistence type="predicted"/>
<dbReference type="GO" id="GO:0003824">
    <property type="term" value="F:catalytic activity"/>
    <property type="evidence" value="ECO:0007669"/>
    <property type="project" value="InterPro"/>
</dbReference>
<dbReference type="EMBL" id="CP023322">
    <property type="protein sequence ID" value="ATY58343.1"/>
    <property type="molecule type" value="Genomic_DNA"/>
</dbReference>
<evidence type="ECO:0000313" key="3">
    <source>
        <dbReference type="Proteomes" id="UP000323067"/>
    </source>
</evidence>
<dbReference type="Gene3D" id="3.40.50.1580">
    <property type="entry name" value="Nucleoside phosphorylase domain"/>
    <property type="match status" value="1"/>
</dbReference>
<dbReference type="Proteomes" id="UP000323067">
    <property type="component" value="Chromosome iv"/>
</dbReference>
<dbReference type="GO" id="GO:0009116">
    <property type="term" value="P:nucleoside metabolic process"/>
    <property type="evidence" value="ECO:0007669"/>
    <property type="project" value="InterPro"/>
</dbReference>
<feature type="compositionally biased region" description="Basic and acidic residues" evidence="1">
    <location>
        <begin position="359"/>
        <end position="381"/>
    </location>
</feature>
<dbReference type="PANTHER" id="PTHR38643:SF1">
    <property type="entry name" value="PURINE NUCLEOSIDE PERMEASE C285.05-RELATED"/>
    <property type="match status" value="1"/>
</dbReference>
<dbReference type="VEuPathDB" id="FungiDB:A9K55_003424"/>
<dbReference type="GO" id="GO:0055085">
    <property type="term" value="P:transmembrane transport"/>
    <property type="evidence" value="ECO:0007669"/>
    <property type="project" value="InterPro"/>
</dbReference>
<organism evidence="2 3">
    <name type="scientific">Cordyceps militaris</name>
    <name type="common">Caterpillar fungus</name>
    <name type="synonym">Clavaria militaris</name>
    <dbReference type="NCBI Taxonomy" id="73501"/>
    <lineage>
        <taxon>Eukaryota</taxon>
        <taxon>Fungi</taxon>
        <taxon>Dikarya</taxon>
        <taxon>Ascomycota</taxon>
        <taxon>Pezizomycotina</taxon>
        <taxon>Sordariomycetes</taxon>
        <taxon>Hypocreomycetidae</taxon>
        <taxon>Hypocreales</taxon>
        <taxon>Cordycipitaceae</taxon>
        <taxon>Cordyceps</taxon>
    </lineage>
</organism>
<reference evidence="2 3" key="1">
    <citation type="journal article" date="2017" name="BMC Genomics">
        <title>Chromosome level assembly and secondary metabolite potential of the parasitic fungus Cordyceps militaris.</title>
        <authorList>
            <person name="Kramer G.J."/>
            <person name="Nodwell J.R."/>
        </authorList>
    </citation>
    <scope>NUCLEOTIDE SEQUENCE [LARGE SCALE GENOMIC DNA]</scope>
    <source>
        <strain evidence="2 3">ATCC 34164</strain>
    </source>
</reference>
<evidence type="ECO:0000313" key="2">
    <source>
        <dbReference type="EMBL" id="ATY58343.1"/>
    </source>
</evidence>
<protein>
    <submittedName>
        <fullName evidence="2">Purine nucleoside permease</fullName>
    </submittedName>
</protein>
<name>A0A2H4S5F7_CORMI</name>
<dbReference type="Pfam" id="PF06516">
    <property type="entry name" value="NUP"/>
    <property type="match status" value="1"/>
</dbReference>
<accession>A0A2H4S5F7</accession>
<sequence length="411" mass="43988">MAIALTSTVTATVIAPKVLIISMFAPEASAWHTHFPLSGLGNLSAISLPLPGLSVLFPSVLCTADTSICHATVGEGEINAAASATALLLAPALDLRASYVLLAGIAGAHPGRATLGSVAFARYAVQVGLQYEVDAREAPADWGSGYVAYGTDRPLQYPRVVYGSEVFELNANLRDRAYELAASATTLDDASEARALRALYPARSAAAGPPALVRCDVTTSDVYFVGDALAEAFDKTTRVWTNGTGAYCMSAQEDNAILQVLVRAAVARRVDFARVLVLRAGANFDRPPPGMPVGNFMAQPGQAIAAQNVYRAGIRVVQGIVRGWDATFARGVAADNYIGDIFGSLGGEPDFGTPATRLDAQRHKAGEQRQRKRWVQRDRQAEPAAAQYQERQKRRNWQERREATIVANDRT</sequence>
<gene>
    <name evidence="2" type="ORF">A9K55_003424</name>
</gene>
<dbReference type="GO" id="GO:0005783">
    <property type="term" value="C:endoplasmic reticulum"/>
    <property type="evidence" value="ECO:0007669"/>
    <property type="project" value="TreeGrafter"/>
</dbReference>
<dbReference type="InterPro" id="IPR035994">
    <property type="entry name" value="Nucleoside_phosphorylase_sf"/>
</dbReference>
<dbReference type="PANTHER" id="PTHR38643">
    <property type="entry name" value="PURINE NUCLEOSIDE PERMEASE C285.05-RELATED"/>
    <property type="match status" value="1"/>
</dbReference>